<dbReference type="PROSITE" id="PS51257">
    <property type="entry name" value="PROKAR_LIPOPROTEIN"/>
    <property type="match status" value="1"/>
</dbReference>
<keyword evidence="3" id="KW-0249">Electron transport</keyword>
<dbReference type="Pfam" id="PF00127">
    <property type="entry name" value="Copper-bind"/>
    <property type="match status" value="1"/>
</dbReference>
<dbReference type="GO" id="GO:0005507">
    <property type="term" value="F:copper ion binding"/>
    <property type="evidence" value="ECO:0007669"/>
    <property type="project" value="InterPro"/>
</dbReference>
<keyword evidence="2" id="KW-0479">Metal-binding</keyword>
<sequence length="174" mass="18825">MMKKIVLMSFAAILVMSCGDSKKEESTQPEIDYSTAPKEDSEASTSAPATNNHIVLKAGDDMRYDKSEFTVKAGEEVTLILMNAGEMSKEGMGHNFILLKPGSDASAFANTAASAKATDYIPTELQSEIIAHTKLLGGKENDQIKFTLEEGTYDFLCSFPGHFATMNGKIKAVK</sequence>
<feature type="compositionally biased region" description="Polar residues" evidence="5">
    <location>
        <begin position="43"/>
        <end position="52"/>
    </location>
</feature>
<organism evidence="7 8">
    <name type="scientific">Empedobacter tilapiae</name>
    <dbReference type="NCBI Taxonomy" id="2491114"/>
    <lineage>
        <taxon>Bacteria</taxon>
        <taxon>Pseudomonadati</taxon>
        <taxon>Bacteroidota</taxon>
        <taxon>Flavobacteriia</taxon>
        <taxon>Flavobacteriales</taxon>
        <taxon>Weeksellaceae</taxon>
        <taxon>Empedobacter</taxon>
    </lineage>
</organism>
<feature type="region of interest" description="Disordered" evidence="5">
    <location>
        <begin position="24"/>
        <end position="52"/>
    </location>
</feature>
<evidence type="ECO:0000256" key="2">
    <source>
        <dbReference type="ARBA" id="ARBA00022723"/>
    </source>
</evidence>
<protein>
    <submittedName>
        <fullName evidence="7">Azurin</fullName>
    </submittedName>
</protein>
<comment type="caution">
    <text evidence="7">The sequence shown here is derived from an EMBL/GenBank/DDBJ whole genome shotgun (WGS) entry which is preliminary data.</text>
</comment>
<evidence type="ECO:0000256" key="4">
    <source>
        <dbReference type="ARBA" id="ARBA00023008"/>
    </source>
</evidence>
<feature type="domain" description="Blue (type 1) copper" evidence="6">
    <location>
        <begin position="58"/>
        <end position="171"/>
    </location>
</feature>
<dbReference type="Gene3D" id="2.60.40.420">
    <property type="entry name" value="Cupredoxins - blue copper proteins"/>
    <property type="match status" value="1"/>
</dbReference>
<evidence type="ECO:0000259" key="6">
    <source>
        <dbReference type="Pfam" id="PF00127"/>
    </source>
</evidence>
<dbReference type="PROSITE" id="PS00196">
    <property type="entry name" value="COPPER_BLUE"/>
    <property type="match status" value="1"/>
</dbReference>
<evidence type="ECO:0000256" key="1">
    <source>
        <dbReference type="ARBA" id="ARBA00022448"/>
    </source>
</evidence>
<dbReference type="InterPro" id="IPR050845">
    <property type="entry name" value="Cu-binding_ET"/>
</dbReference>
<reference evidence="7 8" key="1">
    <citation type="submission" date="2019-03" db="EMBL/GenBank/DDBJ databases">
        <title>Empedobacter tilapiae sp. nov., isolated from an intestine of Nile tilapia Oreochromis niloticus.</title>
        <authorList>
            <person name="Kim Y.-O."/>
            <person name="Yoon J.-H."/>
        </authorList>
    </citation>
    <scope>NUCLEOTIDE SEQUENCE [LARGE SCALE GENOMIC DNA]</scope>
    <source>
        <strain evidence="7 8">MRS2</strain>
    </source>
</reference>
<dbReference type="PANTHER" id="PTHR38439">
    <property type="entry name" value="AURACYANIN-B"/>
    <property type="match status" value="1"/>
</dbReference>
<dbReference type="Proteomes" id="UP000297998">
    <property type="component" value="Unassembled WGS sequence"/>
</dbReference>
<dbReference type="EMBL" id="SRPE01000006">
    <property type="protein sequence ID" value="TGN26778.1"/>
    <property type="molecule type" value="Genomic_DNA"/>
</dbReference>
<accession>A0A4Z1B8Q9</accession>
<evidence type="ECO:0000256" key="5">
    <source>
        <dbReference type="SAM" id="MobiDB-lite"/>
    </source>
</evidence>
<dbReference type="InterPro" id="IPR008972">
    <property type="entry name" value="Cupredoxin"/>
</dbReference>
<dbReference type="InterPro" id="IPR000923">
    <property type="entry name" value="BlueCu_1"/>
</dbReference>
<keyword evidence="8" id="KW-1185">Reference proteome</keyword>
<dbReference type="GO" id="GO:0009055">
    <property type="term" value="F:electron transfer activity"/>
    <property type="evidence" value="ECO:0007669"/>
    <property type="project" value="InterPro"/>
</dbReference>
<gene>
    <name evidence="7" type="ORF">E4J94_10055</name>
</gene>
<keyword evidence="4" id="KW-0186">Copper</keyword>
<dbReference type="SUPFAM" id="SSF49503">
    <property type="entry name" value="Cupredoxins"/>
    <property type="match status" value="1"/>
</dbReference>
<dbReference type="PANTHER" id="PTHR38439:SF2">
    <property type="entry name" value="OUTER MEMBRANE PROTEIN H.8"/>
    <property type="match status" value="1"/>
</dbReference>
<dbReference type="OrthoDB" id="9814063at2"/>
<keyword evidence="1" id="KW-0813">Transport</keyword>
<dbReference type="AlphaFoldDB" id="A0A4Z1B8Q9"/>
<evidence type="ECO:0000256" key="3">
    <source>
        <dbReference type="ARBA" id="ARBA00022982"/>
    </source>
</evidence>
<evidence type="ECO:0000313" key="7">
    <source>
        <dbReference type="EMBL" id="TGN26778.1"/>
    </source>
</evidence>
<proteinExistence type="predicted"/>
<name>A0A4Z1B8Q9_9FLAO</name>
<evidence type="ECO:0000313" key="8">
    <source>
        <dbReference type="Proteomes" id="UP000297998"/>
    </source>
</evidence>
<dbReference type="InterPro" id="IPR028871">
    <property type="entry name" value="BlueCu_1_BS"/>
</dbReference>